<gene>
    <name evidence="3" type="ORF">PR017_26455</name>
</gene>
<geneLocation type="plasmid" evidence="3 4">
    <name>unnamed2</name>
</geneLocation>
<sequence length="163" mass="17090">MTIDHDSSERPGKGGAYVPPHERRRHWIVFPAIAIALAVGAAGGAGAMRMVRPTAEMAPMTPISISTMPASSLVTIKGTVMEVYGNKFILQDTSGKALVETGPAGDGGDLVKQNEAVTVQGRFDQGFVHASFLVDKDGKTEALRAPGPPPHGPFGDLIHRPGP</sequence>
<dbReference type="AlphaFoldDB" id="A0AAF1KB79"/>
<protein>
    <recommendedName>
        <fullName evidence="5">Bacterial OB-fold domain-containing protein</fullName>
    </recommendedName>
</protein>
<reference evidence="4" key="2">
    <citation type="journal article" date="2023" name="MicrobiologyOpen">
        <title>Genomics of the tumorigenes clade of the family Rhizobiaceae and description of Rhizobium rhododendri sp. nov.</title>
        <authorList>
            <person name="Kuzmanovic N."/>
            <person name="diCenzo G.C."/>
            <person name="Bunk B."/>
            <person name="Sproeer C."/>
            <person name="Fruehling A."/>
            <person name="Neumann-Schaal M."/>
            <person name="Overmann J."/>
            <person name="Smalla K."/>
        </authorList>
    </citation>
    <scope>NUCLEOTIDE SEQUENCE [LARGE SCALE GENOMIC DNA]</scope>
    <source>
        <strain evidence="4">1078</strain>
        <plasmid evidence="4">unnamed2</plasmid>
    </source>
</reference>
<dbReference type="KEGG" id="rtu:PR017_26455"/>
<name>A0AAF1KB79_9HYPH</name>
<dbReference type="Proteomes" id="UP000249499">
    <property type="component" value="Plasmid unnamed2"/>
</dbReference>
<dbReference type="InterPro" id="IPR036700">
    <property type="entry name" value="BOBF_sf"/>
</dbReference>
<evidence type="ECO:0008006" key="5">
    <source>
        <dbReference type="Google" id="ProtNLM"/>
    </source>
</evidence>
<keyword evidence="2" id="KW-0812">Transmembrane</keyword>
<evidence type="ECO:0000256" key="1">
    <source>
        <dbReference type="SAM" id="MobiDB-lite"/>
    </source>
</evidence>
<dbReference type="EMBL" id="CP117259">
    <property type="protein sequence ID" value="WFR98924.1"/>
    <property type="molecule type" value="Genomic_DNA"/>
</dbReference>
<dbReference type="Gene3D" id="2.40.50.200">
    <property type="entry name" value="Bacterial OB-fold"/>
    <property type="match status" value="1"/>
</dbReference>
<feature type="region of interest" description="Disordered" evidence="1">
    <location>
        <begin position="140"/>
        <end position="163"/>
    </location>
</feature>
<evidence type="ECO:0000313" key="3">
    <source>
        <dbReference type="EMBL" id="WFR98924.1"/>
    </source>
</evidence>
<keyword evidence="2" id="KW-1133">Transmembrane helix</keyword>
<proteinExistence type="predicted"/>
<keyword evidence="3" id="KW-0614">Plasmid</keyword>
<reference evidence="3 4" key="1">
    <citation type="journal article" date="2018" name="Sci. Rep.">
        <title>Rhizobium tumorigenes sp. nov., a novel plant tumorigenic bacterium isolated from cane gall tumors on thornless blackberry.</title>
        <authorList>
            <person name="Kuzmanovi N."/>
            <person name="Smalla K."/>
            <person name="Gronow S."/>
            <person name="PuBawska J."/>
        </authorList>
    </citation>
    <scope>NUCLEOTIDE SEQUENCE [LARGE SCALE GENOMIC DNA]</scope>
    <source>
        <strain evidence="3 4">1078</strain>
    </source>
</reference>
<keyword evidence="2" id="KW-0472">Membrane</keyword>
<dbReference type="SUPFAM" id="SSF101756">
    <property type="entry name" value="Hypothetical protein YgiW"/>
    <property type="match status" value="1"/>
</dbReference>
<dbReference type="RefSeq" id="WP_111221067.1">
    <property type="nucleotide sequence ID" value="NZ_CP117259.1"/>
</dbReference>
<accession>A0AAF1KB79</accession>
<organism evidence="3 4">
    <name type="scientific">Rhizobium tumorigenes</name>
    <dbReference type="NCBI Taxonomy" id="2041385"/>
    <lineage>
        <taxon>Bacteria</taxon>
        <taxon>Pseudomonadati</taxon>
        <taxon>Pseudomonadota</taxon>
        <taxon>Alphaproteobacteria</taxon>
        <taxon>Hyphomicrobiales</taxon>
        <taxon>Rhizobiaceae</taxon>
        <taxon>Rhizobium/Agrobacterium group</taxon>
        <taxon>Rhizobium</taxon>
    </lineage>
</organism>
<keyword evidence="4" id="KW-1185">Reference proteome</keyword>
<evidence type="ECO:0000313" key="4">
    <source>
        <dbReference type="Proteomes" id="UP000249499"/>
    </source>
</evidence>
<evidence type="ECO:0000256" key="2">
    <source>
        <dbReference type="SAM" id="Phobius"/>
    </source>
</evidence>
<feature type="transmembrane region" description="Helical" evidence="2">
    <location>
        <begin position="27"/>
        <end position="47"/>
    </location>
</feature>